<feature type="region of interest" description="Disordered" evidence="6">
    <location>
        <begin position="153"/>
        <end position="183"/>
    </location>
</feature>
<dbReference type="RefSeq" id="WP_308986631.1">
    <property type="nucleotide sequence ID" value="NZ_JARXIC010000052.1"/>
</dbReference>
<name>A0ABU1AN16_9BACT</name>
<keyword evidence="10" id="KW-1185">Reference proteome</keyword>
<dbReference type="NCBIfam" id="NF033581">
    <property type="entry name" value="transpos_IS5_4"/>
    <property type="match status" value="1"/>
</dbReference>
<dbReference type="InterPro" id="IPR008490">
    <property type="entry name" value="Transposase_InsH_N"/>
</dbReference>
<evidence type="ECO:0000256" key="5">
    <source>
        <dbReference type="ARBA" id="ARBA00023172"/>
    </source>
</evidence>
<dbReference type="PANTHER" id="PTHR35604">
    <property type="entry name" value="TRANSPOSASE INSH FOR INSERTION SEQUENCE ELEMENT IS5A-RELATED"/>
    <property type="match status" value="1"/>
</dbReference>
<evidence type="ECO:0000259" key="7">
    <source>
        <dbReference type="Pfam" id="PF01609"/>
    </source>
</evidence>
<reference evidence="9 10" key="1">
    <citation type="submission" date="2023-04" db="EMBL/GenBank/DDBJ databases">
        <title>A novel bacteria isolated from coastal sediment.</title>
        <authorList>
            <person name="Liu X.-J."/>
            <person name="Du Z.-J."/>
        </authorList>
    </citation>
    <scope>NUCLEOTIDE SEQUENCE [LARGE SCALE GENOMIC DNA]</scope>
    <source>
        <strain evidence="9 10">SDUM461004</strain>
    </source>
</reference>
<dbReference type="EMBL" id="JARXIC010000052">
    <property type="protein sequence ID" value="MDQ8196194.1"/>
    <property type="molecule type" value="Genomic_DNA"/>
</dbReference>
<dbReference type="Proteomes" id="UP001243717">
    <property type="component" value="Unassembled WGS sequence"/>
</dbReference>
<dbReference type="InterPro" id="IPR047959">
    <property type="entry name" value="Transpos_IS5"/>
</dbReference>
<proteinExistence type="inferred from homology"/>
<evidence type="ECO:0000259" key="8">
    <source>
        <dbReference type="Pfam" id="PF05598"/>
    </source>
</evidence>
<accession>A0ABU1AN16</accession>
<dbReference type="InterPro" id="IPR002559">
    <property type="entry name" value="Transposase_11"/>
</dbReference>
<evidence type="ECO:0000256" key="6">
    <source>
        <dbReference type="SAM" id="MobiDB-lite"/>
    </source>
</evidence>
<gene>
    <name evidence="9" type="ORF">QEH59_17300</name>
</gene>
<organism evidence="9 10">
    <name type="scientific">Thalassobacterium sedimentorum</name>
    <dbReference type="NCBI Taxonomy" id="3041258"/>
    <lineage>
        <taxon>Bacteria</taxon>
        <taxon>Pseudomonadati</taxon>
        <taxon>Verrucomicrobiota</taxon>
        <taxon>Opitutia</taxon>
        <taxon>Puniceicoccales</taxon>
        <taxon>Coraliomargaritaceae</taxon>
        <taxon>Thalassobacterium</taxon>
    </lineage>
</organism>
<dbReference type="Pfam" id="PF05598">
    <property type="entry name" value="DUF772"/>
    <property type="match status" value="1"/>
</dbReference>
<dbReference type="PANTHER" id="PTHR35604:SF2">
    <property type="entry name" value="TRANSPOSASE INSH FOR INSERTION SEQUENCE ELEMENT IS5A-RELATED"/>
    <property type="match status" value="1"/>
</dbReference>
<evidence type="ECO:0000256" key="3">
    <source>
        <dbReference type="ARBA" id="ARBA00022578"/>
    </source>
</evidence>
<keyword evidence="5" id="KW-0233">DNA recombination</keyword>
<evidence type="ECO:0000256" key="4">
    <source>
        <dbReference type="ARBA" id="ARBA00023125"/>
    </source>
</evidence>
<feature type="domain" description="Transposase InsH N-terminal" evidence="8">
    <location>
        <begin position="16"/>
        <end position="113"/>
    </location>
</feature>
<dbReference type="Pfam" id="PF01609">
    <property type="entry name" value="DDE_Tnp_1"/>
    <property type="match status" value="1"/>
</dbReference>
<keyword evidence="4" id="KW-0238">DNA-binding</keyword>
<evidence type="ECO:0000256" key="1">
    <source>
        <dbReference type="ARBA" id="ARBA00003544"/>
    </source>
</evidence>
<keyword evidence="3" id="KW-0815">Transposition</keyword>
<evidence type="ECO:0000256" key="2">
    <source>
        <dbReference type="ARBA" id="ARBA00010075"/>
    </source>
</evidence>
<protein>
    <submittedName>
        <fullName evidence="9">IS5 family transposase</fullName>
    </submittedName>
</protein>
<sequence>MSDEVGLFGYLDRVNELKQRPTALDKLNESIDWSCFKSVLKEHLNFKDRSKRGRKPLDSILMFKVLILQKYYNLSEEETEFHILDRFSFQRFLGLSASDKVPDKNTIWLFKQRLGTEGIAALFNYFSGCLQANGFEVSAGKIVDASFVEVPRQQNSSEENKQIKSGEVPENWQKKPARMRQKDLDARWTTKSGHPYFGYKNHIKVDWKSKLIERWGVTAANTHGWLMLDWLRGKGIAPQINERAYRGRPLTQEQKDSNRLKSSVRARVEHVFGVLSNSMGADQIRCIGLDRAKQSNDLGNLVYNRFRFKQLGGSMLK</sequence>
<feature type="domain" description="Transposase IS4-like" evidence="7">
    <location>
        <begin position="229"/>
        <end position="304"/>
    </location>
</feature>
<evidence type="ECO:0000313" key="9">
    <source>
        <dbReference type="EMBL" id="MDQ8196194.1"/>
    </source>
</evidence>
<comment type="similarity">
    <text evidence="2">Belongs to the transposase 11 family.</text>
</comment>
<comment type="caution">
    <text evidence="9">The sequence shown here is derived from an EMBL/GenBank/DDBJ whole genome shotgun (WGS) entry which is preliminary data.</text>
</comment>
<evidence type="ECO:0000313" key="10">
    <source>
        <dbReference type="Proteomes" id="UP001243717"/>
    </source>
</evidence>
<comment type="function">
    <text evidence="1">Involved in the transposition of the insertion sequence IS5.</text>
</comment>